<dbReference type="GeneID" id="41357298"/>
<sequence>MFALKDYITSEDIKNLRKNLGLTQKEFASLVGTSKPTIERWEKENAKITGPIVLLSKMINDYPDYVNRLIIPEKEFPVRMFYMYKDDICTLIDVDDAKQLVRIKNYTDKLMFRAFGVNENPDYNDYKEFLESRCFPRTRDKMKLVLEDIGLPFYDTFMIIEKTQGRMAEDDFWIRIEK</sequence>
<dbReference type="RefSeq" id="WP_012740875.1">
    <property type="nucleotide sequence ID" value="NZ_CABJMX010000036.1"/>
</dbReference>
<dbReference type="OMA" id="ICTLIDV"/>
<dbReference type="AlphaFoldDB" id="A0A174YK99"/>
<reference evidence="2 3" key="1">
    <citation type="submission" date="2015-09" db="EMBL/GenBank/DDBJ databases">
        <authorList>
            <consortium name="Pathogen Informatics"/>
        </authorList>
    </citation>
    <scope>NUCLEOTIDE SEQUENCE [LARGE SCALE GENOMIC DNA]</scope>
    <source>
        <strain evidence="2 3">2789STDY5834875</strain>
    </source>
</reference>
<dbReference type="CDD" id="cd00093">
    <property type="entry name" value="HTH_XRE"/>
    <property type="match status" value="1"/>
</dbReference>
<evidence type="ECO:0000313" key="3">
    <source>
        <dbReference type="Proteomes" id="UP000095621"/>
    </source>
</evidence>
<dbReference type="SMART" id="SM00530">
    <property type="entry name" value="HTH_XRE"/>
    <property type="match status" value="1"/>
</dbReference>
<dbReference type="PROSITE" id="PS50943">
    <property type="entry name" value="HTH_CROC1"/>
    <property type="match status" value="1"/>
</dbReference>
<gene>
    <name evidence="2" type="ORF">ERS852490_00579</name>
</gene>
<proteinExistence type="predicted"/>
<dbReference type="Pfam" id="PF01381">
    <property type="entry name" value="HTH_3"/>
    <property type="match status" value="1"/>
</dbReference>
<dbReference type="Gene3D" id="1.10.260.40">
    <property type="entry name" value="lambda repressor-like DNA-binding domains"/>
    <property type="match status" value="1"/>
</dbReference>
<dbReference type="EMBL" id="CZBU01000001">
    <property type="protein sequence ID" value="CUQ75554.1"/>
    <property type="molecule type" value="Genomic_DNA"/>
</dbReference>
<name>A0A174YK99_9FIRM</name>
<protein>
    <submittedName>
        <fullName evidence="2">Putative zinc finger/helix-turn-helix protein, YgiT family</fullName>
    </submittedName>
</protein>
<dbReference type="Proteomes" id="UP000095621">
    <property type="component" value="Unassembled WGS sequence"/>
</dbReference>
<dbReference type="GO" id="GO:0003677">
    <property type="term" value="F:DNA binding"/>
    <property type="evidence" value="ECO:0007669"/>
    <property type="project" value="InterPro"/>
</dbReference>
<dbReference type="InterPro" id="IPR001387">
    <property type="entry name" value="Cro/C1-type_HTH"/>
</dbReference>
<organism evidence="2 3">
    <name type="scientific">Lachnospira eligens</name>
    <dbReference type="NCBI Taxonomy" id="39485"/>
    <lineage>
        <taxon>Bacteria</taxon>
        <taxon>Bacillati</taxon>
        <taxon>Bacillota</taxon>
        <taxon>Clostridia</taxon>
        <taxon>Lachnospirales</taxon>
        <taxon>Lachnospiraceae</taxon>
        <taxon>Lachnospira</taxon>
    </lineage>
</organism>
<dbReference type="SUPFAM" id="SSF47413">
    <property type="entry name" value="lambda repressor-like DNA-binding domains"/>
    <property type="match status" value="1"/>
</dbReference>
<dbReference type="InterPro" id="IPR010982">
    <property type="entry name" value="Lambda_DNA-bd_dom_sf"/>
</dbReference>
<feature type="domain" description="HTH cro/C1-type" evidence="1">
    <location>
        <begin position="13"/>
        <end position="49"/>
    </location>
</feature>
<evidence type="ECO:0000313" key="2">
    <source>
        <dbReference type="EMBL" id="CUQ75554.1"/>
    </source>
</evidence>
<evidence type="ECO:0000259" key="1">
    <source>
        <dbReference type="PROSITE" id="PS50943"/>
    </source>
</evidence>
<dbReference type="OrthoDB" id="2041363at2"/>
<accession>A0A174YK99</accession>